<dbReference type="Pfam" id="PF03732">
    <property type="entry name" value="Retrotrans_gag"/>
    <property type="match status" value="1"/>
</dbReference>
<dbReference type="STRING" id="4081.A0A3Q7IID1"/>
<protein>
    <recommendedName>
        <fullName evidence="3">Retrotransposon gag domain-containing protein</fullName>
    </recommendedName>
</protein>
<feature type="transmembrane region" description="Helical" evidence="2">
    <location>
        <begin position="206"/>
        <end position="227"/>
    </location>
</feature>
<dbReference type="Gene3D" id="3.10.10.10">
    <property type="entry name" value="HIV Type 1 Reverse Transcriptase, subunit A, domain 1"/>
    <property type="match status" value="1"/>
</dbReference>
<feature type="transmembrane region" description="Helical" evidence="2">
    <location>
        <begin position="368"/>
        <end position="394"/>
    </location>
</feature>
<accession>A0A3Q7IID1</accession>
<dbReference type="Proteomes" id="UP000004994">
    <property type="component" value="Chromosome 8"/>
</dbReference>
<dbReference type="SUPFAM" id="SSF56672">
    <property type="entry name" value="DNA/RNA polymerases"/>
    <property type="match status" value="1"/>
</dbReference>
<dbReference type="InParanoid" id="A0A3Q7IID1"/>
<dbReference type="AlphaFoldDB" id="A0A3Q7IID1"/>
<feature type="domain" description="Retrotransposon gag" evidence="3">
    <location>
        <begin position="47"/>
        <end position="120"/>
    </location>
</feature>
<keyword evidence="2" id="KW-0472">Membrane</keyword>
<dbReference type="Gramene" id="Solyc08g061067.1.1">
    <property type="protein sequence ID" value="Solyc08g061067.1.1"/>
    <property type="gene ID" value="Solyc08g061067.1"/>
</dbReference>
<organism evidence="4">
    <name type="scientific">Solanum lycopersicum</name>
    <name type="common">Tomato</name>
    <name type="synonym">Lycopersicon esculentum</name>
    <dbReference type="NCBI Taxonomy" id="4081"/>
    <lineage>
        <taxon>Eukaryota</taxon>
        <taxon>Viridiplantae</taxon>
        <taxon>Streptophyta</taxon>
        <taxon>Embryophyta</taxon>
        <taxon>Tracheophyta</taxon>
        <taxon>Spermatophyta</taxon>
        <taxon>Magnoliopsida</taxon>
        <taxon>eudicotyledons</taxon>
        <taxon>Gunneridae</taxon>
        <taxon>Pentapetalae</taxon>
        <taxon>asterids</taxon>
        <taxon>lamiids</taxon>
        <taxon>Solanales</taxon>
        <taxon>Solanaceae</taxon>
        <taxon>Solanoideae</taxon>
        <taxon>Solaneae</taxon>
        <taxon>Solanum</taxon>
        <taxon>Solanum subgen. Lycopersicon</taxon>
    </lineage>
</organism>
<dbReference type="OMA" id="NSIATCH"/>
<name>A0A3Q7IID1_SOLLC</name>
<keyword evidence="5" id="KW-1185">Reference proteome</keyword>
<keyword evidence="2" id="KW-0812">Transmembrane</keyword>
<proteinExistence type="predicted"/>
<feature type="transmembrane region" description="Helical" evidence="2">
    <location>
        <begin position="327"/>
        <end position="347"/>
    </location>
</feature>
<reference evidence="4" key="2">
    <citation type="submission" date="2019-01" db="UniProtKB">
        <authorList>
            <consortium name="EnsemblPlants"/>
        </authorList>
    </citation>
    <scope>IDENTIFICATION</scope>
    <source>
        <strain evidence="4">cv. Heinz 1706</strain>
    </source>
</reference>
<dbReference type="InterPro" id="IPR043502">
    <property type="entry name" value="DNA/RNA_pol_sf"/>
</dbReference>
<evidence type="ECO:0000313" key="5">
    <source>
        <dbReference type="Proteomes" id="UP000004994"/>
    </source>
</evidence>
<reference evidence="4" key="1">
    <citation type="journal article" date="2012" name="Nature">
        <title>The tomato genome sequence provides insights into fleshy fruit evolution.</title>
        <authorList>
            <consortium name="Tomato Genome Consortium"/>
        </authorList>
    </citation>
    <scope>NUCLEOTIDE SEQUENCE [LARGE SCALE GENOMIC DNA]</scope>
    <source>
        <strain evidence="4">cv. Heinz 1706</strain>
    </source>
</reference>
<sequence length="395" mass="44972">MGDGAHNTYLQTLDEAVKQLQEVATHIPLSAEKGSNPTAPEENRLNLASLYLEGTARDWFQLMHENHQLIGWDHFTKALVVHFGTKSMEAPKGILGKLQMTSTVQDYFSQFEQIAYRTSDPQNQFASFICFLFVACNLLPGVGRVPFRKLTLTEIQRKHEPPNESTPASPTFPSPPQDPNFLSPPTKPSLHTISNMDLSANLPQSLLFISLVICVCVSNNLTTFPFVSHTTLPPSRLQDHRIPLITGSTPVNVRPYCYPHFQKSEIEQLVSDMLKFGVIRPSFSPYSSPVMLVRQKDDTWCFCVDYRALSFITMKDRFPIPTQWRNFLMSSTMLFSFLNSICWMGTIKFDFIPMTLRKLHFAPMMATLSSFLFSLVRLSMTIYIMFLSFCARILQ</sequence>
<dbReference type="PANTHER" id="PTHR15503">
    <property type="entry name" value="LDOC1 RELATED"/>
    <property type="match status" value="1"/>
</dbReference>
<keyword evidence="2" id="KW-1133">Transmembrane helix</keyword>
<dbReference type="PANTHER" id="PTHR15503:SF22">
    <property type="entry name" value="TRANSPOSON TY3-I GAG POLYPROTEIN"/>
    <property type="match status" value="1"/>
</dbReference>
<evidence type="ECO:0000259" key="3">
    <source>
        <dbReference type="Pfam" id="PF03732"/>
    </source>
</evidence>
<dbReference type="InterPro" id="IPR032567">
    <property type="entry name" value="RTL1-rel"/>
</dbReference>
<evidence type="ECO:0000313" key="4">
    <source>
        <dbReference type="EnsemblPlants" id="Solyc08g061067.1.1"/>
    </source>
</evidence>
<feature type="transmembrane region" description="Helical" evidence="2">
    <location>
        <begin position="125"/>
        <end position="147"/>
    </location>
</feature>
<evidence type="ECO:0000256" key="1">
    <source>
        <dbReference type="SAM" id="MobiDB-lite"/>
    </source>
</evidence>
<evidence type="ECO:0000256" key="2">
    <source>
        <dbReference type="SAM" id="Phobius"/>
    </source>
</evidence>
<dbReference type="EnsemblPlants" id="Solyc08g061067.1.1">
    <property type="protein sequence ID" value="Solyc08g061067.1.1"/>
    <property type="gene ID" value="Solyc08g061067.1"/>
</dbReference>
<dbReference type="InterPro" id="IPR005162">
    <property type="entry name" value="Retrotrans_gag_dom"/>
</dbReference>
<feature type="region of interest" description="Disordered" evidence="1">
    <location>
        <begin position="156"/>
        <end position="186"/>
    </location>
</feature>